<evidence type="ECO:0000256" key="4">
    <source>
        <dbReference type="SAM" id="MobiDB-lite"/>
    </source>
</evidence>
<dbReference type="Gene3D" id="3.40.50.200">
    <property type="entry name" value="Peptidase S8/S53 domain"/>
    <property type="match status" value="1"/>
</dbReference>
<sequence length="658" mass="73039">MVLLEFKKLGNVIMTCGAGNEDDTIPVNLLPGAFASVRELENVVIVVGGVETDTWENKYQTADYLRIWAPATQVEQPTPWSDTSSFLNCGTSLAAPAVAGMLAYYCGMGMTLEQATKALYTYSYYRGQTSVGESSRNGPVPKVIYNGAYGIDGCGKDILESPKDWNAFFQKLEERPKSMGCVSSSVSTGSSSSFESSTTILTTMVTTTTTTQTSSTIDLTETTTAAGETPTESPGSEDDSDEDEEAPPEEVDIPESFPGDVPAVSWVRGGYIAAGVLLLAAGAAAGIIAVLVPLQNGTTVTVTATLPVITPGQTVKLSDLVPTAVQNQATVLTSSITVSNSMAITAMPTPTPSPPPNPTQAVLNHCYTIQKSIEGANNSDTKQMYRYVERGLVAEGIKQLCTRHLGIQNKTERSGWHLEWYYGTPNHFSLDILWKNSYPTDEQCLSGFTNLFNTCNGNNYNVTAGGRRREGEFIYEIIPLYYERQAPRDKWVSAYITRRYFDFNDWVDGYEHVVWGYRWLDYYDARRLPLGTIGFYRDLTKCPLLHMEWTLINGPKGSLTPWEWRAQIFTKPYINSCVLDVLKIWSGFKDLNYSEDLEAKYNVIYPSESERLKHGPTFMRPYHPNIPNPDYSVDYGPKYSLNSVQQIVHWDGNKYERN</sequence>
<dbReference type="GO" id="GO:0006508">
    <property type="term" value="P:proteolysis"/>
    <property type="evidence" value="ECO:0007669"/>
    <property type="project" value="UniProtKB-KW"/>
</dbReference>
<evidence type="ECO:0000313" key="5">
    <source>
        <dbReference type="EMBL" id="KAK6537469.1"/>
    </source>
</evidence>
<protein>
    <recommendedName>
        <fullName evidence="7">Peptidase S8/S53 domain-containing protein</fullName>
    </recommendedName>
</protein>
<dbReference type="EMBL" id="JAVHJO010000009">
    <property type="protein sequence ID" value="KAK6537469.1"/>
    <property type="molecule type" value="Genomic_DNA"/>
</dbReference>
<feature type="compositionally biased region" description="Acidic residues" evidence="4">
    <location>
        <begin position="235"/>
        <end position="253"/>
    </location>
</feature>
<name>A0AAV9X6Z0_9PEZI</name>
<comment type="caution">
    <text evidence="5">The sequence shown here is derived from an EMBL/GenBank/DDBJ whole genome shotgun (WGS) entry which is preliminary data.</text>
</comment>
<keyword evidence="6" id="KW-1185">Reference proteome</keyword>
<dbReference type="InterPro" id="IPR036852">
    <property type="entry name" value="Peptidase_S8/S53_dom_sf"/>
</dbReference>
<feature type="region of interest" description="Disordered" evidence="4">
    <location>
        <begin position="205"/>
        <end position="258"/>
    </location>
</feature>
<gene>
    <name evidence="5" type="ORF">TWF694_011654</name>
</gene>
<proteinExistence type="predicted"/>
<evidence type="ECO:0008006" key="7">
    <source>
        <dbReference type="Google" id="ProtNLM"/>
    </source>
</evidence>
<dbReference type="GO" id="GO:0004252">
    <property type="term" value="F:serine-type endopeptidase activity"/>
    <property type="evidence" value="ECO:0007669"/>
    <property type="project" value="InterPro"/>
</dbReference>
<keyword evidence="2" id="KW-0378">Hydrolase</keyword>
<dbReference type="CDD" id="cd00306">
    <property type="entry name" value="Peptidases_S8_S53"/>
    <property type="match status" value="1"/>
</dbReference>
<reference evidence="5 6" key="1">
    <citation type="submission" date="2019-10" db="EMBL/GenBank/DDBJ databases">
        <authorList>
            <person name="Palmer J.M."/>
        </authorList>
    </citation>
    <scope>NUCLEOTIDE SEQUENCE [LARGE SCALE GENOMIC DNA]</scope>
    <source>
        <strain evidence="5 6">TWF694</strain>
    </source>
</reference>
<dbReference type="AlphaFoldDB" id="A0AAV9X6Z0"/>
<dbReference type="InterPro" id="IPR023828">
    <property type="entry name" value="Peptidase_S8_Ser-AS"/>
</dbReference>
<accession>A0AAV9X6Z0</accession>
<evidence type="ECO:0000313" key="6">
    <source>
        <dbReference type="Proteomes" id="UP001365542"/>
    </source>
</evidence>
<evidence type="ECO:0000256" key="3">
    <source>
        <dbReference type="ARBA" id="ARBA00022825"/>
    </source>
</evidence>
<dbReference type="Proteomes" id="UP001365542">
    <property type="component" value="Unassembled WGS sequence"/>
</dbReference>
<evidence type="ECO:0000256" key="1">
    <source>
        <dbReference type="ARBA" id="ARBA00022670"/>
    </source>
</evidence>
<keyword evidence="1" id="KW-0645">Protease</keyword>
<feature type="compositionally biased region" description="Low complexity" evidence="4">
    <location>
        <begin position="205"/>
        <end position="234"/>
    </location>
</feature>
<dbReference type="SUPFAM" id="SSF52743">
    <property type="entry name" value="Subtilisin-like"/>
    <property type="match status" value="1"/>
</dbReference>
<evidence type="ECO:0000256" key="2">
    <source>
        <dbReference type="ARBA" id="ARBA00022801"/>
    </source>
</evidence>
<dbReference type="PROSITE" id="PS00138">
    <property type="entry name" value="SUBTILASE_SER"/>
    <property type="match status" value="1"/>
</dbReference>
<organism evidence="5 6">
    <name type="scientific">Orbilia ellipsospora</name>
    <dbReference type="NCBI Taxonomy" id="2528407"/>
    <lineage>
        <taxon>Eukaryota</taxon>
        <taxon>Fungi</taxon>
        <taxon>Dikarya</taxon>
        <taxon>Ascomycota</taxon>
        <taxon>Pezizomycotina</taxon>
        <taxon>Orbiliomycetes</taxon>
        <taxon>Orbiliales</taxon>
        <taxon>Orbiliaceae</taxon>
        <taxon>Orbilia</taxon>
    </lineage>
</organism>
<keyword evidence="3" id="KW-0720">Serine protease</keyword>